<dbReference type="CDD" id="cd17039">
    <property type="entry name" value="Ubl_ubiquitin_like"/>
    <property type="match status" value="1"/>
</dbReference>
<dbReference type="Gene3D" id="3.10.20.90">
    <property type="entry name" value="Phosphatidylinositol 3-kinase Catalytic Subunit, Chain A, domain 1"/>
    <property type="match status" value="1"/>
</dbReference>
<dbReference type="PRINTS" id="PR00420">
    <property type="entry name" value="RNGMNOXGNASE"/>
</dbReference>
<evidence type="ECO:0000256" key="1">
    <source>
        <dbReference type="ARBA" id="ARBA00001974"/>
    </source>
</evidence>
<dbReference type="SUPFAM" id="SSF54373">
    <property type="entry name" value="FAD-linked reductases, C-terminal domain"/>
    <property type="match status" value="1"/>
</dbReference>
<comment type="similarity">
    <text evidence="2">Belongs to the flavin monoamine oxidase family.</text>
</comment>
<keyword evidence="6" id="KW-0274">FAD</keyword>
<keyword evidence="13" id="KW-1185">Reference proteome</keyword>
<dbReference type="InterPro" id="IPR050281">
    <property type="entry name" value="Flavin_monoamine_oxidase"/>
</dbReference>
<protein>
    <recommendedName>
        <fullName evidence="14">SWIRM domain-containing protein</fullName>
    </recommendedName>
</protein>
<evidence type="ECO:0008006" key="14">
    <source>
        <dbReference type="Google" id="ProtNLM"/>
    </source>
</evidence>
<dbReference type="InterPro" id="IPR011124">
    <property type="entry name" value="Znf_CW"/>
</dbReference>
<organism evidence="12 13">
    <name type="scientific">Pomacea canaliculata</name>
    <name type="common">Golden apple snail</name>
    <dbReference type="NCBI Taxonomy" id="400727"/>
    <lineage>
        <taxon>Eukaryota</taxon>
        <taxon>Metazoa</taxon>
        <taxon>Spiralia</taxon>
        <taxon>Lophotrochozoa</taxon>
        <taxon>Mollusca</taxon>
        <taxon>Gastropoda</taxon>
        <taxon>Caenogastropoda</taxon>
        <taxon>Architaenioglossa</taxon>
        <taxon>Ampullarioidea</taxon>
        <taxon>Ampullariidae</taxon>
        <taxon>Pomacea</taxon>
    </lineage>
</organism>
<name>A0A2T7PGD7_POMCA</name>
<gene>
    <name evidence="12" type="ORF">C0Q70_07854</name>
</gene>
<dbReference type="GO" id="GO:0008270">
    <property type="term" value="F:zinc ion binding"/>
    <property type="evidence" value="ECO:0007669"/>
    <property type="project" value="UniProtKB-KW"/>
</dbReference>
<dbReference type="InterPro" id="IPR002937">
    <property type="entry name" value="Amino_oxidase"/>
</dbReference>
<evidence type="ECO:0000259" key="11">
    <source>
        <dbReference type="PROSITE" id="PS51050"/>
    </source>
</evidence>
<dbReference type="Pfam" id="PF07496">
    <property type="entry name" value="zf-CW"/>
    <property type="match status" value="1"/>
</dbReference>
<evidence type="ECO:0000256" key="8">
    <source>
        <dbReference type="ARBA" id="ARBA00023002"/>
    </source>
</evidence>
<dbReference type="InterPro" id="IPR007526">
    <property type="entry name" value="SWIRM"/>
</dbReference>
<dbReference type="InterPro" id="IPR009057">
    <property type="entry name" value="Homeodomain-like_sf"/>
</dbReference>
<dbReference type="OrthoDB" id="2219495at2759"/>
<dbReference type="EMBL" id="PZQS01000004">
    <property type="protein sequence ID" value="PVD32420.1"/>
    <property type="molecule type" value="Genomic_DNA"/>
</dbReference>
<dbReference type="SUPFAM" id="SSF51905">
    <property type="entry name" value="FAD/NAD(P)-binding domain"/>
    <property type="match status" value="1"/>
</dbReference>
<dbReference type="Gene3D" id="1.10.10.10">
    <property type="entry name" value="Winged helix-like DNA-binding domain superfamily/Winged helix DNA-binding domain"/>
    <property type="match status" value="1"/>
</dbReference>
<dbReference type="Pfam" id="PF01593">
    <property type="entry name" value="Amino_oxidase"/>
    <property type="match status" value="1"/>
</dbReference>
<dbReference type="Pfam" id="PF04433">
    <property type="entry name" value="SWIRM"/>
    <property type="match status" value="1"/>
</dbReference>
<dbReference type="Gene3D" id="3.30.40.100">
    <property type="match status" value="1"/>
</dbReference>
<dbReference type="PANTHER" id="PTHR10742:SF410">
    <property type="entry name" value="LYSINE-SPECIFIC HISTONE DEMETHYLASE 2"/>
    <property type="match status" value="1"/>
</dbReference>
<dbReference type="InterPro" id="IPR036188">
    <property type="entry name" value="FAD/NAD-bd_sf"/>
</dbReference>
<reference evidence="12 13" key="1">
    <citation type="submission" date="2018-04" db="EMBL/GenBank/DDBJ databases">
        <title>The genome of golden apple snail Pomacea canaliculata provides insight into stress tolerance and invasive adaptation.</title>
        <authorList>
            <person name="Liu C."/>
            <person name="Liu B."/>
            <person name="Ren Y."/>
            <person name="Zhang Y."/>
            <person name="Wang H."/>
            <person name="Li S."/>
            <person name="Jiang F."/>
            <person name="Yin L."/>
            <person name="Zhang G."/>
            <person name="Qian W."/>
            <person name="Fan W."/>
        </authorList>
    </citation>
    <scope>NUCLEOTIDE SEQUENCE [LARGE SCALE GENOMIC DNA]</scope>
    <source>
        <strain evidence="12">SZHN2017</strain>
        <tissue evidence="12">Muscle</tissue>
    </source>
</reference>
<keyword evidence="4" id="KW-0479">Metal-binding</keyword>
<dbReference type="InterPro" id="IPR000626">
    <property type="entry name" value="Ubiquitin-like_dom"/>
</dbReference>
<evidence type="ECO:0000259" key="10">
    <source>
        <dbReference type="PROSITE" id="PS50934"/>
    </source>
</evidence>
<accession>A0A2T7PGD7</accession>
<evidence type="ECO:0000313" key="12">
    <source>
        <dbReference type="EMBL" id="PVD32420.1"/>
    </source>
</evidence>
<evidence type="ECO:0000256" key="3">
    <source>
        <dbReference type="ARBA" id="ARBA00022630"/>
    </source>
</evidence>
<evidence type="ECO:0000256" key="5">
    <source>
        <dbReference type="ARBA" id="ARBA00022771"/>
    </source>
</evidence>
<dbReference type="Gene3D" id="3.90.660.10">
    <property type="match status" value="1"/>
</dbReference>
<dbReference type="STRING" id="400727.A0A2T7PGD7"/>
<comment type="cofactor">
    <cofactor evidence="1">
        <name>FAD</name>
        <dbReference type="ChEBI" id="CHEBI:57692"/>
    </cofactor>
</comment>
<evidence type="ECO:0000259" key="9">
    <source>
        <dbReference type="PROSITE" id="PS50053"/>
    </source>
</evidence>
<proteinExistence type="inferred from homology"/>
<evidence type="ECO:0000256" key="2">
    <source>
        <dbReference type="ARBA" id="ARBA00005995"/>
    </source>
</evidence>
<keyword evidence="5" id="KW-0863">Zinc-finger</keyword>
<dbReference type="Proteomes" id="UP000245119">
    <property type="component" value="Linkage Group LG4"/>
</dbReference>
<evidence type="ECO:0000313" key="13">
    <source>
        <dbReference type="Proteomes" id="UP000245119"/>
    </source>
</evidence>
<dbReference type="PROSITE" id="PS50053">
    <property type="entry name" value="UBIQUITIN_2"/>
    <property type="match status" value="1"/>
</dbReference>
<dbReference type="InterPro" id="IPR029071">
    <property type="entry name" value="Ubiquitin-like_domsf"/>
</dbReference>
<dbReference type="Gene3D" id="3.50.50.60">
    <property type="entry name" value="FAD/NAD(P)-binding domain"/>
    <property type="match status" value="2"/>
</dbReference>
<comment type="caution">
    <text evidence="12">The sequence shown here is derived from an EMBL/GenBank/DDBJ whole genome shotgun (WGS) entry which is preliminary data.</text>
</comment>
<dbReference type="GO" id="GO:0140682">
    <property type="term" value="F:FAD-dependent H3K4me/H3K4me3 demethylase activity"/>
    <property type="evidence" value="ECO:0007669"/>
    <property type="project" value="UniProtKB-ARBA"/>
</dbReference>
<sequence length="844" mass="93627">MQNYLENDVKDRAALQKCLSVLPGYQTSVQAASGLHDGTISQQQNIFVMNVLSTSIGDAGLKKFMTDCLVPYWVQCTVPECKKWRQLSKDLDLKPSFIDKYVCGMTGAGVKKGNQKDACHNPEDERVEYVKEELWLRQATIPPYLKNSPAAPMLMGYYPDGVGISATDPVMQTKKSKPTVNPCCEFLRPFLHSERRELAGMVRPDMMTESEISAFPLLAQEQPFMYLAIRNLVMAIWALDIKEWVTREQCARQLICRGLNRACCVLFLDPILAYLTSRGLINVGLVAPPTYLHIPSSVQCKVLVIGAGASGLAAAQRLSHFGFKVKVLESKSRIGGRVWDEDHNGVPFAHGATLLAGSVNNPMALIAYQSDQPVHKVTDRCHLVLDSGRLVDPVREKRLEFHFNAMLDAVAQWRELGKPDRSLLGGAADTSVSPGITGISGGCPLHKLSARSWDQNEAMPQFGDPICCCQEVCTVDYSKNKIMVKTDSGESHTADKVIITVPLAVLKSGGITFTPQLPDSKKKAIAMLGVGKVEKVILQFSENFWQGKVKGDDFFGRVPQDASQRGLFNLFYTVPAKKSGARNVHILVTHIVGEALGVICGKSEDEIKDMCLETLCRIFRRKVPNPVSWAVTSWHRDPDIKMAQTFLPVGVDGQALDTMAEAVADKLFFAGEATCRQFPQSVAGAYISGIREASKIIDSFVDDIEPNSSFTEFNNGINNQMVELRNQAYLTTTALNNRHVYIDMAALDNVFITIHLVLAKRLMVTHFDMDLNPTVPVRVLKEELVRQLQIPVSQQQWYHRNNFIPDDASLERAGVMNDSIVEVRPAHQSLQRTSDQPSSRFQAP</sequence>
<keyword evidence="7" id="KW-0862">Zinc</keyword>
<evidence type="ECO:0000256" key="7">
    <source>
        <dbReference type="ARBA" id="ARBA00022833"/>
    </source>
</evidence>
<keyword evidence="8" id="KW-0560">Oxidoreductase</keyword>
<dbReference type="PROSITE" id="PS50934">
    <property type="entry name" value="SWIRM"/>
    <property type="match status" value="1"/>
</dbReference>
<dbReference type="PANTHER" id="PTHR10742">
    <property type="entry name" value="FLAVIN MONOAMINE OXIDASE"/>
    <property type="match status" value="1"/>
</dbReference>
<feature type="domain" description="Ubiquitin-like" evidence="9">
    <location>
        <begin position="752"/>
        <end position="823"/>
    </location>
</feature>
<evidence type="ECO:0000256" key="6">
    <source>
        <dbReference type="ARBA" id="ARBA00022827"/>
    </source>
</evidence>
<dbReference type="PROSITE" id="PS51050">
    <property type="entry name" value="ZF_CW"/>
    <property type="match status" value="1"/>
</dbReference>
<evidence type="ECO:0000256" key="4">
    <source>
        <dbReference type="ARBA" id="ARBA00022723"/>
    </source>
</evidence>
<feature type="domain" description="CW-type" evidence="11">
    <location>
        <begin position="67"/>
        <end position="127"/>
    </location>
</feature>
<dbReference type="SUPFAM" id="SSF54236">
    <property type="entry name" value="Ubiquitin-like"/>
    <property type="match status" value="1"/>
</dbReference>
<dbReference type="Pfam" id="PF13450">
    <property type="entry name" value="NAD_binding_8"/>
    <property type="match status" value="1"/>
</dbReference>
<keyword evidence="3" id="KW-0285">Flavoprotein</keyword>
<dbReference type="AlphaFoldDB" id="A0A2T7PGD7"/>
<feature type="domain" description="SWIRM" evidence="10">
    <location>
        <begin position="193"/>
        <end position="292"/>
    </location>
</feature>
<dbReference type="SUPFAM" id="SSF46689">
    <property type="entry name" value="Homeodomain-like"/>
    <property type="match status" value="1"/>
</dbReference>
<dbReference type="InterPro" id="IPR036388">
    <property type="entry name" value="WH-like_DNA-bd_sf"/>
</dbReference>